<evidence type="ECO:0000256" key="1">
    <source>
        <dbReference type="SAM" id="Phobius"/>
    </source>
</evidence>
<organism evidence="2 3">
    <name type="scientific">Bacillus thuringiensis subsp. finitimus</name>
    <dbReference type="NCBI Taxonomy" id="29337"/>
    <lineage>
        <taxon>Bacteria</taxon>
        <taxon>Bacillati</taxon>
        <taxon>Bacillota</taxon>
        <taxon>Bacilli</taxon>
        <taxon>Bacillales</taxon>
        <taxon>Bacillaceae</taxon>
        <taxon>Bacillus</taxon>
        <taxon>Bacillus cereus group</taxon>
    </lineage>
</organism>
<evidence type="ECO:0000313" key="3">
    <source>
        <dbReference type="Proteomes" id="UP000195030"/>
    </source>
</evidence>
<sequence length="81" mass="9375">MLSILPYHAMRFPCIIHYFYNILLGPKIFRLEIYNYANTVGVGKIGDTSSASFYRSDSSFHDPAASTLILCYLFILYYTFQ</sequence>
<dbReference type="Proteomes" id="UP000195030">
    <property type="component" value="Unassembled WGS sequence"/>
</dbReference>
<accession>A0A243GEB3</accession>
<proteinExistence type="predicted"/>
<dbReference type="EMBL" id="NFEL01000050">
    <property type="protein sequence ID" value="OUA05335.1"/>
    <property type="molecule type" value="Genomic_DNA"/>
</dbReference>
<feature type="transmembrane region" description="Helical" evidence="1">
    <location>
        <begin position="63"/>
        <end position="80"/>
    </location>
</feature>
<gene>
    <name evidence="2" type="ORF">BK772_20950</name>
</gene>
<name>A0A243GEB3_BACTF</name>
<reference evidence="2 3" key="1">
    <citation type="submission" date="2016-10" db="EMBL/GenBank/DDBJ databases">
        <title>Comparative genomics of Bacillus thuringiensis reveals a path to pathogens against multiple invertebrate hosts.</title>
        <authorList>
            <person name="Zheng J."/>
            <person name="Gao Q."/>
            <person name="Liu H."/>
            <person name="Peng D."/>
            <person name="Ruan L."/>
            <person name="Sun M."/>
        </authorList>
    </citation>
    <scope>NUCLEOTIDE SEQUENCE [LARGE SCALE GENOMIC DNA]</scope>
    <source>
        <strain evidence="2">CTC</strain>
    </source>
</reference>
<keyword evidence="1" id="KW-0472">Membrane</keyword>
<comment type="caution">
    <text evidence="2">The sequence shown here is derived from an EMBL/GenBank/DDBJ whole genome shotgun (WGS) entry which is preliminary data.</text>
</comment>
<dbReference type="AlphaFoldDB" id="A0A243GEB3"/>
<keyword evidence="1" id="KW-0812">Transmembrane</keyword>
<keyword evidence="1" id="KW-1133">Transmembrane helix</keyword>
<protein>
    <submittedName>
        <fullName evidence="2">Uncharacterized protein</fullName>
    </submittedName>
</protein>
<evidence type="ECO:0000313" key="2">
    <source>
        <dbReference type="EMBL" id="OUA05335.1"/>
    </source>
</evidence>